<keyword evidence="5" id="KW-1185">Reference proteome</keyword>
<dbReference type="STRING" id="314256.OG2516_14196"/>
<dbReference type="Gene3D" id="3.40.50.720">
    <property type="entry name" value="NAD(P)-binding Rossmann-like Domain"/>
    <property type="match status" value="1"/>
</dbReference>
<dbReference type="SUPFAM" id="SSF51735">
    <property type="entry name" value="NAD(P)-binding Rossmann-fold domains"/>
    <property type="match status" value="1"/>
</dbReference>
<evidence type="ECO:0000313" key="4">
    <source>
        <dbReference type="EMBL" id="EAR49892.1"/>
    </source>
</evidence>
<dbReference type="CDD" id="cd05233">
    <property type="entry name" value="SDR_c"/>
    <property type="match status" value="1"/>
</dbReference>
<feature type="domain" description="Ketoreductase" evidence="3">
    <location>
        <begin position="14"/>
        <end position="192"/>
    </location>
</feature>
<organism evidence="4 5">
    <name type="scientific">Oceanicola granulosus (strain ATCC BAA-861 / DSM 15982 / KCTC 12143 / HTCC2516)</name>
    <dbReference type="NCBI Taxonomy" id="314256"/>
    <lineage>
        <taxon>Bacteria</taxon>
        <taxon>Pseudomonadati</taxon>
        <taxon>Pseudomonadota</taxon>
        <taxon>Alphaproteobacteria</taxon>
        <taxon>Rhodobacterales</taxon>
        <taxon>Roseobacteraceae</taxon>
        <taxon>Oceanicola</taxon>
    </lineage>
</organism>
<dbReference type="SMART" id="SM00822">
    <property type="entry name" value="PKS_KR"/>
    <property type="match status" value="1"/>
</dbReference>
<evidence type="ECO:0000259" key="3">
    <source>
        <dbReference type="SMART" id="SM00822"/>
    </source>
</evidence>
<dbReference type="EMBL" id="AAOT01000043">
    <property type="protein sequence ID" value="EAR49892.1"/>
    <property type="molecule type" value="Genomic_DNA"/>
</dbReference>
<comment type="similarity">
    <text evidence="1">Belongs to the short-chain dehydrogenases/reductases (SDR) family.</text>
</comment>
<dbReference type="PRINTS" id="PR00080">
    <property type="entry name" value="SDRFAMILY"/>
</dbReference>
<name>Q2CB38_OCEGH</name>
<sequence length="257" mass="27569">MDKQPAKFADLDGASVFITGGGSGIGATLTRGFLEQGAKVAFIGRSDHGEFVDEVERETGKRPLFIQGDVTDTPVLHDAIDRAEAAHGPLDVLVSNAANDQRTDPMEVTPEQWDELVAVNFRHFFFAAQRAARSMKGRGGSIINMSSISHVMGVPDLNVYAPANAGVSGMTRSLARAWGGDRIRVNAILPGMVLTEKQLEKWLSEDDIDQHVSQQALQERLYPEDMVGPVLFLASRASHGISAQSIVVDGGFIGGGI</sequence>
<dbReference type="PANTHER" id="PTHR43639:SF1">
    <property type="entry name" value="SHORT-CHAIN DEHYDROGENASE_REDUCTASE FAMILY PROTEIN"/>
    <property type="match status" value="1"/>
</dbReference>
<dbReference type="RefSeq" id="WP_007256355.1">
    <property type="nucleotide sequence ID" value="NZ_CH724108.1"/>
</dbReference>
<dbReference type="PANTHER" id="PTHR43639">
    <property type="entry name" value="OXIDOREDUCTASE, SHORT-CHAIN DEHYDROGENASE/REDUCTASE FAMILY (AFU_ORTHOLOGUE AFUA_5G02870)"/>
    <property type="match status" value="1"/>
</dbReference>
<keyword evidence="2" id="KW-0560">Oxidoreductase</keyword>
<evidence type="ECO:0000313" key="5">
    <source>
        <dbReference type="Proteomes" id="UP000003635"/>
    </source>
</evidence>
<comment type="caution">
    <text evidence="4">The sequence shown here is derived from an EMBL/GenBank/DDBJ whole genome shotgun (WGS) entry which is preliminary data.</text>
</comment>
<dbReference type="OrthoDB" id="9789398at2"/>
<dbReference type="InterPro" id="IPR057326">
    <property type="entry name" value="KR_dom"/>
</dbReference>
<gene>
    <name evidence="4" type="ORF">OG2516_14196</name>
</gene>
<reference evidence="4 5" key="1">
    <citation type="journal article" date="2010" name="J. Bacteriol.">
        <title>Genome sequences of Oceanicola granulosus HTCC2516(T) and Oceanicola batsensis HTCC2597(TDelta).</title>
        <authorList>
            <person name="Thrash J.C."/>
            <person name="Cho J.C."/>
            <person name="Vergin K.L."/>
            <person name="Giovannoni S.J."/>
        </authorList>
    </citation>
    <scope>NUCLEOTIDE SEQUENCE [LARGE SCALE GENOMIC DNA]</scope>
    <source>
        <strain evidence="5">ATCC BAA-861 / DSM 15982 / KCTC 12143 / HTCC2516</strain>
    </source>
</reference>
<proteinExistence type="inferred from homology"/>
<dbReference type="eggNOG" id="COG1028">
    <property type="taxonomic scope" value="Bacteria"/>
</dbReference>
<protein>
    <submittedName>
        <fullName evidence="4">Short-chain dehydrogenase/reductase SDR</fullName>
    </submittedName>
</protein>
<dbReference type="HOGENOM" id="CLU_010194_1_0_5"/>
<dbReference type="Proteomes" id="UP000003635">
    <property type="component" value="Unassembled WGS sequence"/>
</dbReference>
<accession>Q2CB38</accession>
<evidence type="ECO:0000256" key="2">
    <source>
        <dbReference type="ARBA" id="ARBA00023002"/>
    </source>
</evidence>
<dbReference type="PRINTS" id="PR00081">
    <property type="entry name" value="GDHRDH"/>
</dbReference>
<dbReference type="Pfam" id="PF13561">
    <property type="entry name" value="adh_short_C2"/>
    <property type="match status" value="1"/>
</dbReference>
<dbReference type="AlphaFoldDB" id="Q2CB38"/>
<dbReference type="FunFam" id="3.40.50.720:FF:000084">
    <property type="entry name" value="Short-chain dehydrogenase reductase"/>
    <property type="match status" value="1"/>
</dbReference>
<dbReference type="GO" id="GO:0016491">
    <property type="term" value="F:oxidoreductase activity"/>
    <property type="evidence" value="ECO:0007669"/>
    <property type="project" value="UniProtKB-KW"/>
</dbReference>
<dbReference type="InterPro" id="IPR002347">
    <property type="entry name" value="SDR_fam"/>
</dbReference>
<evidence type="ECO:0000256" key="1">
    <source>
        <dbReference type="ARBA" id="ARBA00006484"/>
    </source>
</evidence>
<dbReference type="InterPro" id="IPR036291">
    <property type="entry name" value="NAD(P)-bd_dom_sf"/>
</dbReference>